<accession>A0A2H3DPN3</accession>
<evidence type="ECO:0000313" key="2">
    <source>
        <dbReference type="Proteomes" id="UP000217790"/>
    </source>
</evidence>
<dbReference type="AlphaFoldDB" id="A0A2H3DPN3"/>
<organism evidence="1 2">
    <name type="scientific">Armillaria gallica</name>
    <name type="common">Bulbous honey fungus</name>
    <name type="synonym">Armillaria bulbosa</name>
    <dbReference type="NCBI Taxonomy" id="47427"/>
    <lineage>
        <taxon>Eukaryota</taxon>
        <taxon>Fungi</taxon>
        <taxon>Dikarya</taxon>
        <taxon>Basidiomycota</taxon>
        <taxon>Agaricomycotina</taxon>
        <taxon>Agaricomycetes</taxon>
        <taxon>Agaricomycetidae</taxon>
        <taxon>Agaricales</taxon>
        <taxon>Marasmiineae</taxon>
        <taxon>Physalacriaceae</taxon>
        <taxon>Armillaria</taxon>
    </lineage>
</organism>
<name>A0A2H3DPN3_ARMGA</name>
<proteinExistence type="predicted"/>
<dbReference type="InParanoid" id="A0A2H3DPN3"/>
<protein>
    <submittedName>
        <fullName evidence="1">Uncharacterized protein</fullName>
    </submittedName>
</protein>
<sequence>MVPSIPPFILNALVVPDLLPTDPNFIMKKSAAEDPFELEMLQNSGWADIFGLNAIAPFCAVRASQSLLVKRAVPPPTRAMANQCPWRAGKVRHRRATLLYLPGTELATLAPSACSEIIVSSVTKHQPGSTEDPLIIFTTPSYM</sequence>
<dbReference type="EMBL" id="KZ293669">
    <property type="protein sequence ID" value="PBK89406.1"/>
    <property type="molecule type" value="Genomic_DNA"/>
</dbReference>
<reference evidence="2" key="1">
    <citation type="journal article" date="2017" name="Nat. Ecol. Evol.">
        <title>Genome expansion and lineage-specific genetic innovations in the forest pathogenic fungi Armillaria.</title>
        <authorList>
            <person name="Sipos G."/>
            <person name="Prasanna A.N."/>
            <person name="Walter M.C."/>
            <person name="O'Connor E."/>
            <person name="Balint B."/>
            <person name="Krizsan K."/>
            <person name="Kiss B."/>
            <person name="Hess J."/>
            <person name="Varga T."/>
            <person name="Slot J."/>
            <person name="Riley R."/>
            <person name="Boka B."/>
            <person name="Rigling D."/>
            <person name="Barry K."/>
            <person name="Lee J."/>
            <person name="Mihaltcheva S."/>
            <person name="LaButti K."/>
            <person name="Lipzen A."/>
            <person name="Waldron R."/>
            <person name="Moloney N.M."/>
            <person name="Sperisen C."/>
            <person name="Kredics L."/>
            <person name="Vagvoelgyi C."/>
            <person name="Patrignani A."/>
            <person name="Fitzpatrick D."/>
            <person name="Nagy I."/>
            <person name="Doyle S."/>
            <person name="Anderson J.B."/>
            <person name="Grigoriev I.V."/>
            <person name="Gueldener U."/>
            <person name="Muensterkoetter M."/>
            <person name="Nagy L.G."/>
        </authorList>
    </citation>
    <scope>NUCLEOTIDE SEQUENCE [LARGE SCALE GENOMIC DNA]</scope>
    <source>
        <strain evidence="2">Ar21-2</strain>
    </source>
</reference>
<dbReference type="Proteomes" id="UP000217790">
    <property type="component" value="Unassembled WGS sequence"/>
</dbReference>
<keyword evidence="2" id="KW-1185">Reference proteome</keyword>
<gene>
    <name evidence="1" type="ORF">ARMGADRAFT_1065215</name>
</gene>
<evidence type="ECO:0000313" key="1">
    <source>
        <dbReference type="EMBL" id="PBK89406.1"/>
    </source>
</evidence>